<name>A0A8J5KPG6_ZINOF</name>
<dbReference type="AlphaFoldDB" id="A0A8J5KPG6"/>
<proteinExistence type="predicted"/>
<protein>
    <submittedName>
        <fullName evidence="1">Uncharacterized protein</fullName>
    </submittedName>
</protein>
<organism evidence="1 2">
    <name type="scientific">Zingiber officinale</name>
    <name type="common">Ginger</name>
    <name type="synonym">Amomum zingiber</name>
    <dbReference type="NCBI Taxonomy" id="94328"/>
    <lineage>
        <taxon>Eukaryota</taxon>
        <taxon>Viridiplantae</taxon>
        <taxon>Streptophyta</taxon>
        <taxon>Embryophyta</taxon>
        <taxon>Tracheophyta</taxon>
        <taxon>Spermatophyta</taxon>
        <taxon>Magnoliopsida</taxon>
        <taxon>Liliopsida</taxon>
        <taxon>Zingiberales</taxon>
        <taxon>Zingiberaceae</taxon>
        <taxon>Zingiber</taxon>
    </lineage>
</organism>
<comment type="caution">
    <text evidence="1">The sequence shown here is derived from an EMBL/GenBank/DDBJ whole genome shotgun (WGS) entry which is preliminary data.</text>
</comment>
<evidence type="ECO:0000313" key="1">
    <source>
        <dbReference type="EMBL" id="KAG6492077.1"/>
    </source>
</evidence>
<keyword evidence="2" id="KW-1185">Reference proteome</keyword>
<dbReference type="Proteomes" id="UP000734854">
    <property type="component" value="Unassembled WGS sequence"/>
</dbReference>
<accession>A0A8J5KPG6</accession>
<reference evidence="1 2" key="1">
    <citation type="submission" date="2020-08" db="EMBL/GenBank/DDBJ databases">
        <title>Plant Genome Project.</title>
        <authorList>
            <person name="Zhang R.-G."/>
        </authorList>
    </citation>
    <scope>NUCLEOTIDE SEQUENCE [LARGE SCALE GENOMIC DNA]</scope>
    <source>
        <tissue evidence="1">Rhizome</tissue>
    </source>
</reference>
<sequence length="196" mass="22301">MLQGPNRKCLKRLIKIGFHSLAQKNLNLFQSRVVALEEPPSAFKFWPEPEPDCLSRQHWALPLPVPSERAIDRDTRAPVRKTRPLAREEKGEDAEAVVRLAKQKHLSFRVFVAIRPVKGTLPLHSKGRRRAPTFPTASSNWYPVYSKAYLFLILRWNPAKAKVPSNKEKEEGNYHIVTGESVNKCSNKADAILPFG</sequence>
<evidence type="ECO:0000313" key="2">
    <source>
        <dbReference type="Proteomes" id="UP000734854"/>
    </source>
</evidence>
<gene>
    <name evidence="1" type="ORF">ZIOFF_047027</name>
</gene>
<dbReference type="EMBL" id="JACMSC010000013">
    <property type="protein sequence ID" value="KAG6492077.1"/>
    <property type="molecule type" value="Genomic_DNA"/>
</dbReference>